<dbReference type="Gramene" id="KGN61250">
    <property type="protein sequence ID" value="KGN61250"/>
    <property type="gene ID" value="Csa_2G074120"/>
</dbReference>
<evidence type="ECO:0000259" key="4">
    <source>
        <dbReference type="Pfam" id="PF14432"/>
    </source>
</evidence>
<feature type="repeat" description="PPR" evidence="3">
    <location>
        <begin position="170"/>
        <end position="204"/>
    </location>
</feature>
<dbReference type="eggNOG" id="KOG4197">
    <property type="taxonomic scope" value="Eukaryota"/>
</dbReference>
<keyword evidence="6" id="KW-1185">Reference proteome</keyword>
<dbReference type="InterPro" id="IPR046848">
    <property type="entry name" value="E_motif"/>
</dbReference>
<sequence length="622" mass="69789">MSNEKAILALLQGCNSLKRLRKIHAHVIVSGLHHHVPIANKLLNFCAISVSGSLAYAQLLFHQMECPQTEAWNSIIRGFAQSSSPIDAIVFYNQMVCDSFSIPDTFTFSFVLKACERIKAERKCKEVHGSVIRCGYDADVIVCTNLVKCYSAMGSVCIARQVFDKMPARDLVAWNAMISCFSQQGLHQEALQTYNQMRSENVDIDGFTLVGLISSCAHLGALNIGVQMHRFARENGLDQSLYVGNALIDMYAKCGSLDQAILIFDRMQRKDIFTWNSMIVGYGVHGRGSEAIYCFQQMLEARIQPNPVTFLGLLCGCSHQGLVQEGVKYFNLMSSKFRLKPEVKHYGCLVDLYGRAGKLDKALEIVSNSSHNDSVLWRILLGSCKIHKNVTIGEIAMNRLSELGATSAGDCILLATIYAGEKDKAGVARMRKMIKSQGKKTTPGWSWIEIGEQVHKFVVDDKSHRYSVEVYEKLREVIHQASFFGYVGDESISSLDMLSTMETLKTSCTYHSEKLAIAFGLARTADGTQIRIVKNLRVCRDCHSFIKAVSVAFNREIIVRDRVRFHHFKGGECSCNDYWVMVGRIIMVGQLVQMKTKDASRVKNVFFHVGWRKEERKRGLCA</sequence>
<dbReference type="PANTHER" id="PTHR47926">
    <property type="entry name" value="PENTATRICOPEPTIDE REPEAT-CONTAINING PROTEIN"/>
    <property type="match status" value="1"/>
</dbReference>
<protein>
    <recommendedName>
        <fullName evidence="4">DYW domain-containing protein</fullName>
    </recommendedName>
</protein>
<dbReference type="GO" id="GO:0009451">
    <property type="term" value="P:RNA modification"/>
    <property type="evidence" value="ECO:0000318"/>
    <property type="project" value="GO_Central"/>
</dbReference>
<dbReference type="GO" id="GO:0003729">
    <property type="term" value="F:mRNA binding"/>
    <property type="evidence" value="ECO:0007669"/>
    <property type="project" value="UniProtKB-ARBA"/>
</dbReference>
<reference evidence="5 6" key="3">
    <citation type="journal article" date="2010" name="BMC Genomics">
        <title>Transcriptome sequencing and comparative analysis of cucumber flowers with different sex types.</title>
        <authorList>
            <person name="Guo S."/>
            <person name="Zheng Y."/>
            <person name="Joung J.G."/>
            <person name="Liu S."/>
            <person name="Zhang Z."/>
            <person name="Crasta O.R."/>
            <person name="Sobral B.W."/>
            <person name="Xu Y."/>
            <person name="Huang S."/>
            <person name="Fei Z."/>
        </authorList>
    </citation>
    <scope>NUCLEOTIDE SEQUENCE [LARGE SCALE GENOMIC DNA]</scope>
    <source>
        <strain evidence="6">cv. 9930</strain>
    </source>
</reference>
<keyword evidence="2" id="KW-0677">Repeat</keyword>
<evidence type="ECO:0000256" key="3">
    <source>
        <dbReference type="PROSITE-ProRule" id="PRU00708"/>
    </source>
</evidence>
<dbReference type="InterPro" id="IPR046960">
    <property type="entry name" value="PPR_At4g14850-like_plant"/>
</dbReference>
<dbReference type="PANTHER" id="PTHR47926:SF408">
    <property type="entry name" value="DYW DOMAIN-CONTAINING PROTEIN"/>
    <property type="match status" value="1"/>
</dbReference>
<dbReference type="Gene3D" id="1.25.40.10">
    <property type="entry name" value="Tetratricopeptide repeat domain"/>
    <property type="match status" value="3"/>
</dbReference>
<dbReference type="InterPro" id="IPR011990">
    <property type="entry name" value="TPR-like_helical_dom_sf"/>
</dbReference>
<dbReference type="GO" id="GO:0008270">
    <property type="term" value="F:zinc ion binding"/>
    <property type="evidence" value="ECO:0007669"/>
    <property type="project" value="InterPro"/>
</dbReference>
<dbReference type="OMA" id="CLRIVKN"/>
<name>A0A0A0LH20_CUCSA</name>
<dbReference type="FunFam" id="1.25.40.10:FF:001394">
    <property type="entry name" value="Pentatricopeptide repeat-containing protein At3g28660"/>
    <property type="match status" value="1"/>
</dbReference>
<dbReference type="Pfam" id="PF14432">
    <property type="entry name" value="DYW_deaminase"/>
    <property type="match status" value="1"/>
</dbReference>
<evidence type="ECO:0000256" key="1">
    <source>
        <dbReference type="ARBA" id="ARBA00006643"/>
    </source>
</evidence>
<reference evidence="5 6" key="4">
    <citation type="journal article" date="2011" name="BMC Genomics">
        <title>RNA-Seq improves annotation of protein-coding genes in the cucumber genome.</title>
        <authorList>
            <person name="Li Z."/>
            <person name="Zhang Z."/>
            <person name="Yan P."/>
            <person name="Huang S."/>
            <person name="Fei Z."/>
            <person name="Lin K."/>
        </authorList>
    </citation>
    <scope>NUCLEOTIDE SEQUENCE [LARGE SCALE GENOMIC DNA]</scope>
    <source>
        <strain evidence="6">cv. 9930</strain>
    </source>
</reference>
<dbReference type="NCBIfam" id="TIGR00756">
    <property type="entry name" value="PPR"/>
    <property type="match status" value="4"/>
</dbReference>
<comment type="similarity">
    <text evidence="1">Belongs to the PPR family. PCMP-H subfamily.</text>
</comment>
<dbReference type="AlphaFoldDB" id="A0A0A0LH20"/>
<feature type="domain" description="DYW" evidence="4">
    <location>
        <begin position="507"/>
        <end position="579"/>
    </location>
</feature>
<evidence type="ECO:0000313" key="5">
    <source>
        <dbReference type="EMBL" id="KGN61250.1"/>
    </source>
</evidence>
<dbReference type="PROSITE" id="PS51375">
    <property type="entry name" value="PPR"/>
    <property type="match status" value="3"/>
</dbReference>
<reference evidence="5 6" key="2">
    <citation type="journal article" date="2009" name="PLoS ONE">
        <title>An integrated genetic and cytogenetic map of the cucumber genome.</title>
        <authorList>
            <person name="Ren Y."/>
            <person name="Zhang Z."/>
            <person name="Liu J."/>
            <person name="Staub J.E."/>
            <person name="Han Y."/>
            <person name="Cheng Z."/>
            <person name="Li X."/>
            <person name="Lu J."/>
            <person name="Miao H."/>
            <person name="Kang H."/>
            <person name="Xie B."/>
            <person name="Gu X."/>
            <person name="Wang X."/>
            <person name="Du Y."/>
            <person name="Jin W."/>
            <person name="Huang S."/>
        </authorList>
    </citation>
    <scope>NUCLEOTIDE SEQUENCE [LARGE SCALE GENOMIC DNA]</scope>
    <source>
        <strain evidence="6">cv. 9930</strain>
    </source>
</reference>
<dbReference type="SUPFAM" id="SSF81901">
    <property type="entry name" value="HCP-like"/>
    <property type="match status" value="1"/>
</dbReference>
<dbReference type="Pfam" id="PF13041">
    <property type="entry name" value="PPR_2"/>
    <property type="match status" value="2"/>
</dbReference>
<evidence type="ECO:0000256" key="2">
    <source>
        <dbReference type="ARBA" id="ARBA00022737"/>
    </source>
</evidence>
<reference evidence="5 6" key="1">
    <citation type="journal article" date="2009" name="Nat. Genet.">
        <title>The genome of the cucumber, Cucumis sativus L.</title>
        <authorList>
            <person name="Huang S."/>
            <person name="Li R."/>
            <person name="Zhang Z."/>
            <person name="Li L."/>
            <person name="Gu X."/>
            <person name="Fan W."/>
            <person name="Lucas W.J."/>
            <person name="Wang X."/>
            <person name="Xie B."/>
            <person name="Ni P."/>
            <person name="Ren Y."/>
            <person name="Zhu H."/>
            <person name="Li J."/>
            <person name="Lin K."/>
            <person name="Jin W."/>
            <person name="Fei Z."/>
            <person name="Li G."/>
            <person name="Staub J."/>
            <person name="Kilian A."/>
            <person name="van der Vossen E.A."/>
            <person name="Wu Y."/>
            <person name="Guo J."/>
            <person name="He J."/>
            <person name="Jia Z."/>
            <person name="Ren Y."/>
            <person name="Tian G."/>
            <person name="Lu Y."/>
            <person name="Ruan J."/>
            <person name="Qian W."/>
            <person name="Wang M."/>
            <person name="Huang Q."/>
            <person name="Li B."/>
            <person name="Xuan Z."/>
            <person name="Cao J."/>
            <person name="Asan"/>
            <person name="Wu Z."/>
            <person name="Zhang J."/>
            <person name="Cai Q."/>
            <person name="Bai Y."/>
            <person name="Zhao B."/>
            <person name="Han Y."/>
            <person name="Li Y."/>
            <person name="Li X."/>
            <person name="Wang S."/>
            <person name="Shi Q."/>
            <person name="Liu S."/>
            <person name="Cho W.K."/>
            <person name="Kim J.Y."/>
            <person name="Xu Y."/>
            <person name="Heller-Uszynska K."/>
            <person name="Miao H."/>
            <person name="Cheng Z."/>
            <person name="Zhang S."/>
            <person name="Wu J."/>
            <person name="Yang Y."/>
            <person name="Kang H."/>
            <person name="Li M."/>
            <person name="Liang H."/>
            <person name="Ren X."/>
            <person name="Shi Z."/>
            <person name="Wen M."/>
            <person name="Jian M."/>
            <person name="Yang H."/>
            <person name="Zhang G."/>
            <person name="Yang Z."/>
            <person name="Chen R."/>
            <person name="Liu S."/>
            <person name="Li J."/>
            <person name="Ma L."/>
            <person name="Liu H."/>
            <person name="Zhou Y."/>
            <person name="Zhao J."/>
            <person name="Fang X."/>
            <person name="Li G."/>
            <person name="Fang L."/>
            <person name="Li Y."/>
            <person name="Liu D."/>
            <person name="Zheng H."/>
            <person name="Zhang Y."/>
            <person name="Qin N."/>
            <person name="Li Z."/>
            <person name="Yang G."/>
            <person name="Yang S."/>
            <person name="Bolund L."/>
            <person name="Kristiansen K."/>
            <person name="Zheng H."/>
            <person name="Li S."/>
            <person name="Zhang X."/>
            <person name="Yang H."/>
            <person name="Wang J."/>
            <person name="Sun R."/>
            <person name="Zhang B."/>
            <person name="Jiang S."/>
            <person name="Wang J."/>
            <person name="Du Y."/>
            <person name="Li S."/>
        </authorList>
    </citation>
    <scope>NUCLEOTIDE SEQUENCE [LARGE SCALE GENOMIC DNA]</scope>
    <source>
        <strain evidence="6">cv. 9930</strain>
    </source>
</reference>
<dbReference type="InterPro" id="IPR002885">
    <property type="entry name" value="PPR_rpt"/>
</dbReference>
<dbReference type="FunFam" id="1.25.40.10:FF:000073">
    <property type="entry name" value="Pentatricopeptide repeat-containing protein chloroplastic"/>
    <property type="match status" value="1"/>
</dbReference>
<feature type="repeat" description="PPR" evidence="3">
    <location>
        <begin position="240"/>
        <end position="270"/>
    </location>
</feature>
<dbReference type="Proteomes" id="UP000029981">
    <property type="component" value="Chromosome 2"/>
</dbReference>
<gene>
    <name evidence="5" type="ORF">Csa_2G074120</name>
</gene>
<dbReference type="FunFam" id="1.25.40.10:FF:000090">
    <property type="entry name" value="Pentatricopeptide repeat-containing protein, chloroplastic"/>
    <property type="match status" value="1"/>
</dbReference>
<organism evidence="5 6">
    <name type="scientific">Cucumis sativus</name>
    <name type="common">Cucumber</name>
    <dbReference type="NCBI Taxonomy" id="3659"/>
    <lineage>
        <taxon>Eukaryota</taxon>
        <taxon>Viridiplantae</taxon>
        <taxon>Streptophyta</taxon>
        <taxon>Embryophyta</taxon>
        <taxon>Tracheophyta</taxon>
        <taxon>Spermatophyta</taxon>
        <taxon>Magnoliopsida</taxon>
        <taxon>eudicotyledons</taxon>
        <taxon>Gunneridae</taxon>
        <taxon>Pentapetalae</taxon>
        <taxon>rosids</taxon>
        <taxon>fabids</taxon>
        <taxon>Cucurbitales</taxon>
        <taxon>Cucurbitaceae</taxon>
        <taxon>Benincaseae</taxon>
        <taxon>Cucumis</taxon>
    </lineage>
</organism>
<accession>A0A0A0LH20</accession>
<dbReference type="Pfam" id="PF01535">
    <property type="entry name" value="PPR"/>
    <property type="match status" value="2"/>
</dbReference>
<dbReference type="InterPro" id="IPR032867">
    <property type="entry name" value="DYW_dom"/>
</dbReference>
<proteinExistence type="inferred from homology"/>
<dbReference type="Pfam" id="PF20431">
    <property type="entry name" value="E_motif"/>
    <property type="match status" value="1"/>
</dbReference>
<feature type="repeat" description="PPR" evidence="3">
    <location>
        <begin position="271"/>
        <end position="305"/>
    </location>
</feature>
<dbReference type="EMBL" id="CM002923">
    <property type="protein sequence ID" value="KGN61250.1"/>
    <property type="molecule type" value="Genomic_DNA"/>
</dbReference>
<evidence type="ECO:0000313" key="6">
    <source>
        <dbReference type="Proteomes" id="UP000029981"/>
    </source>
</evidence>